<keyword evidence="9" id="KW-0812">Transmembrane</keyword>
<evidence type="ECO:0000256" key="3">
    <source>
        <dbReference type="ARBA" id="ARBA00022679"/>
    </source>
</evidence>
<name>A0A5C1AAP1_9BACT</name>
<evidence type="ECO:0000313" key="12">
    <source>
        <dbReference type="Proteomes" id="UP000324974"/>
    </source>
</evidence>
<feature type="binding site" evidence="7">
    <location>
        <position position="91"/>
    </location>
    <ligand>
        <name>ATP</name>
        <dbReference type="ChEBI" id="CHEBI:30616"/>
    </ligand>
</feature>
<dbReference type="InterPro" id="IPR000719">
    <property type="entry name" value="Prot_kinase_dom"/>
</dbReference>
<dbReference type="FunFam" id="1.10.510.10:FF:000021">
    <property type="entry name" value="Serine/threonine protein kinase"/>
    <property type="match status" value="1"/>
</dbReference>
<dbReference type="EMBL" id="CP042425">
    <property type="protein sequence ID" value="QEL14098.1"/>
    <property type="molecule type" value="Genomic_DNA"/>
</dbReference>
<dbReference type="Gene3D" id="1.10.510.10">
    <property type="entry name" value="Transferase(Phosphotransferase) domain 1"/>
    <property type="match status" value="1"/>
</dbReference>
<dbReference type="Proteomes" id="UP000324974">
    <property type="component" value="Chromosome"/>
</dbReference>
<dbReference type="SUPFAM" id="SSF56112">
    <property type="entry name" value="Protein kinase-like (PK-like)"/>
    <property type="match status" value="1"/>
</dbReference>
<keyword evidence="9" id="KW-1133">Transmembrane helix</keyword>
<evidence type="ECO:0000259" key="10">
    <source>
        <dbReference type="PROSITE" id="PS50011"/>
    </source>
</evidence>
<dbReference type="SMART" id="SM00220">
    <property type="entry name" value="S_TKc"/>
    <property type="match status" value="1"/>
</dbReference>
<dbReference type="Gene3D" id="3.30.200.20">
    <property type="entry name" value="Phosphorylase Kinase, domain 1"/>
    <property type="match status" value="1"/>
</dbReference>
<evidence type="ECO:0000256" key="5">
    <source>
        <dbReference type="ARBA" id="ARBA00022777"/>
    </source>
</evidence>
<feature type="transmembrane region" description="Helical" evidence="9">
    <location>
        <begin position="607"/>
        <end position="629"/>
    </location>
</feature>
<evidence type="ECO:0000256" key="9">
    <source>
        <dbReference type="SAM" id="Phobius"/>
    </source>
</evidence>
<dbReference type="Pfam" id="PF00069">
    <property type="entry name" value="Pkinase"/>
    <property type="match status" value="1"/>
</dbReference>
<feature type="transmembrane region" description="Helical" evidence="9">
    <location>
        <begin position="398"/>
        <end position="423"/>
    </location>
</feature>
<dbReference type="PANTHER" id="PTHR43289">
    <property type="entry name" value="MITOGEN-ACTIVATED PROTEIN KINASE KINASE KINASE 20-RELATED"/>
    <property type="match status" value="1"/>
</dbReference>
<protein>
    <recommendedName>
        <fullName evidence="1">non-specific serine/threonine protein kinase</fullName>
        <ecNumber evidence="1">2.7.11.1</ecNumber>
    </recommendedName>
</protein>
<dbReference type="RefSeq" id="WP_149109014.1">
    <property type="nucleotide sequence ID" value="NZ_CP042425.1"/>
</dbReference>
<feature type="region of interest" description="Disordered" evidence="8">
    <location>
        <begin position="1"/>
        <end position="56"/>
    </location>
</feature>
<evidence type="ECO:0000256" key="4">
    <source>
        <dbReference type="ARBA" id="ARBA00022741"/>
    </source>
</evidence>
<evidence type="ECO:0000256" key="7">
    <source>
        <dbReference type="PROSITE-ProRule" id="PRU10141"/>
    </source>
</evidence>
<proteinExistence type="predicted"/>
<feature type="compositionally biased region" description="Polar residues" evidence="8">
    <location>
        <begin position="1"/>
        <end position="15"/>
    </location>
</feature>
<evidence type="ECO:0000313" key="11">
    <source>
        <dbReference type="EMBL" id="QEL14098.1"/>
    </source>
</evidence>
<dbReference type="OrthoDB" id="255496at2"/>
<accession>A0A5C1AAP1</accession>
<keyword evidence="4 7" id="KW-0547">Nucleotide-binding</keyword>
<gene>
    <name evidence="11" type="ORF">PX52LOC_00962</name>
</gene>
<dbReference type="InterPro" id="IPR017441">
    <property type="entry name" value="Protein_kinase_ATP_BS"/>
</dbReference>
<dbReference type="CDD" id="cd14014">
    <property type="entry name" value="STKc_PknB_like"/>
    <property type="match status" value="1"/>
</dbReference>
<dbReference type="PANTHER" id="PTHR43289:SF6">
    <property type="entry name" value="SERINE_THREONINE-PROTEIN KINASE NEKL-3"/>
    <property type="match status" value="1"/>
</dbReference>
<evidence type="ECO:0000256" key="8">
    <source>
        <dbReference type="SAM" id="MobiDB-lite"/>
    </source>
</evidence>
<dbReference type="KEGG" id="lrs:PX52LOC_00962"/>
<dbReference type="InterPro" id="IPR008271">
    <property type="entry name" value="Ser/Thr_kinase_AS"/>
</dbReference>
<dbReference type="GO" id="GO:0005524">
    <property type="term" value="F:ATP binding"/>
    <property type="evidence" value="ECO:0007669"/>
    <property type="project" value="UniProtKB-UniRule"/>
</dbReference>
<feature type="transmembrane region" description="Helical" evidence="9">
    <location>
        <begin position="551"/>
        <end position="570"/>
    </location>
</feature>
<keyword evidence="6 7" id="KW-0067">ATP-binding</keyword>
<dbReference type="InterPro" id="IPR011009">
    <property type="entry name" value="Kinase-like_dom_sf"/>
</dbReference>
<evidence type="ECO:0000256" key="2">
    <source>
        <dbReference type="ARBA" id="ARBA00022527"/>
    </source>
</evidence>
<dbReference type="PROSITE" id="PS00108">
    <property type="entry name" value="PROTEIN_KINASE_ST"/>
    <property type="match status" value="1"/>
</dbReference>
<sequence>MSDTSPPDRTVTQTDPPADVPVDQTMVQSTPPTASTAPFIVSGSPTGRAAGESRSGDTVPGYEILGELGRGGMGVVYKARQVGLNRVVALKMVLAGGYADRREFARFLAEAEAVASIRHPNVVQVYEFNDAFDRPYLTMEYLDGGSLSAAIRRAGKFTPEAAAVMVEKIARGIQAAHDHGIVHRDIKPGNVLFDEAGEPKVTDFGLAKQGGRSDLTDTNAVMGTPAYMAAGQTKFVGPAADVYALGVILYECLTGTVPFSGETAMSVVLQVVKEIPEAVRKRAPDVPRDLELICLKCLEKDPRGRYPTAAALADDLRRYATGEPVSVRPPSLGTMVRFWTRQHFGSAGWTVAGGVLSGAAGGANVFLDMFGRKVPEARAKFERLTGAAPDGGGDSVSFMFLNVAEGLTSLLVPAILLATAILVRPRSRSADLAAGVLTGLISAVTFFTVSYAWWGTYSVAVRPVVDDMALLAEPDAGALATHPALAGLPADKRRAFLAAKIHNDLLMHLPWAIVTGMVLAVTLTVPIAVGLIATAGGLLRTRGLRPIILPLFLEIGVPVVVFAIHAFLLLNRALWYGMKPQYPPAYAGLLALTAFAIWVAGRGGPWWARALAQIVWIGYFVVSKSMVLYEYE</sequence>
<dbReference type="EC" id="2.7.11.1" evidence="1"/>
<evidence type="ECO:0000256" key="1">
    <source>
        <dbReference type="ARBA" id="ARBA00012513"/>
    </source>
</evidence>
<keyword evidence="2 11" id="KW-0723">Serine/threonine-protein kinase</keyword>
<feature type="compositionally biased region" description="Polar residues" evidence="8">
    <location>
        <begin position="25"/>
        <end position="36"/>
    </location>
</feature>
<reference evidence="12" key="1">
    <citation type="submission" date="2019-08" db="EMBL/GenBank/DDBJ databases">
        <title>Limnoglobus roseus gen. nov., sp. nov., a novel freshwater planctomycete with a giant genome from the family Gemmataceae.</title>
        <authorList>
            <person name="Kulichevskaya I.S."/>
            <person name="Naumoff D.G."/>
            <person name="Miroshnikov K."/>
            <person name="Ivanova A."/>
            <person name="Philippov D.A."/>
            <person name="Hakobyan A."/>
            <person name="Rijpstra I.C."/>
            <person name="Sinninghe Damste J.S."/>
            <person name="Liesack W."/>
            <person name="Dedysh S.N."/>
        </authorList>
    </citation>
    <scope>NUCLEOTIDE SEQUENCE [LARGE SCALE GENOMIC DNA]</scope>
    <source>
        <strain evidence="12">PX52</strain>
    </source>
</reference>
<feature type="transmembrane region" description="Helical" evidence="9">
    <location>
        <begin position="511"/>
        <end position="539"/>
    </location>
</feature>
<organism evidence="11 12">
    <name type="scientific">Limnoglobus roseus</name>
    <dbReference type="NCBI Taxonomy" id="2598579"/>
    <lineage>
        <taxon>Bacteria</taxon>
        <taxon>Pseudomonadati</taxon>
        <taxon>Planctomycetota</taxon>
        <taxon>Planctomycetia</taxon>
        <taxon>Gemmatales</taxon>
        <taxon>Gemmataceae</taxon>
        <taxon>Limnoglobus</taxon>
    </lineage>
</organism>
<keyword evidence="12" id="KW-1185">Reference proteome</keyword>
<evidence type="ECO:0000256" key="6">
    <source>
        <dbReference type="ARBA" id="ARBA00022840"/>
    </source>
</evidence>
<dbReference type="AlphaFoldDB" id="A0A5C1AAP1"/>
<feature type="transmembrane region" description="Helical" evidence="9">
    <location>
        <begin position="432"/>
        <end position="454"/>
    </location>
</feature>
<feature type="transmembrane region" description="Helical" evidence="9">
    <location>
        <begin position="582"/>
        <end position="600"/>
    </location>
</feature>
<keyword evidence="5 11" id="KW-0418">Kinase</keyword>
<keyword evidence="3" id="KW-0808">Transferase</keyword>
<dbReference type="GO" id="GO:0004674">
    <property type="term" value="F:protein serine/threonine kinase activity"/>
    <property type="evidence" value="ECO:0007669"/>
    <property type="project" value="UniProtKB-KW"/>
</dbReference>
<dbReference type="PROSITE" id="PS50011">
    <property type="entry name" value="PROTEIN_KINASE_DOM"/>
    <property type="match status" value="1"/>
</dbReference>
<dbReference type="PROSITE" id="PS00107">
    <property type="entry name" value="PROTEIN_KINASE_ATP"/>
    <property type="match status" value="1"/>
</dbReference>
<keyword evidence="9" id="KW-0472">Membrane</keyword>
<feature type="domain" description="Protein kinase" evidence="10">
    <location>
        <begin position="62"/>
        <end position="320"/>
    </location>
</feature>